<sequence>MAQFWDGRAADVEEQAGGPILNPVEMNMPSEEFVVDRLKSIPGYQKLFEQAYPEDAEPITYWNLQKAIAAFERTLITPTRFDEYLKGDTDQLSYGEKKGLRDFIDTGCVTCHNGPLLGANSYQKFPVNGEHYSEFTGMKNEDTGRMEATGDEADKNKFKVPSLRNITRTQPYFHDGSVEHLLSAVKVMGQAQLNKPLSHAQAESIVRFLSTLKGDLPEEKIKEPPMPK</sequence>
<dbReference type="Gene3D" id="1.10.760.10">
    <property type="entry name" value="Cytochrome c-like domain"/>
    <property type="match status" value="2"/>
</dbReference>
<dbReference type="OrthoDB" id="10071194at2759"/>
<dbReference type="PANTHER" id="PTHR30600:SF7">
    <property type="entry name" value="CYTOCHROME C PEROXIDASE-RELATED"/>
    <property type="match status" value="1"/>
</dbReference>
<protein>
    <recommendedName>
        <fullName evidence="5">Di-haem cytochrome c peroxidase domain-containing protein</fullName>
    </recommendedName>
</protein>
<evidence type="ECO:0000256" key="4">
    <source>
        <dbReference type="ARBA" id="ARBA00023002"/>
    </source>
</evidence>
<evidence type="ECO:0000256" key="1">
    <source>
        <dbReference type="ARBA" id="ARBA00002555"/>
    </source>
</evidence>
<dbReference type="GO" id="GO:0020037">
    <property type="term" value="F:heme binding"/>
    <property type="evidence" value="ECO:0007669"/>
    <property type="project" value="InterPro"/>
</dbReference>
<name>A0A7R8WMD5_9CRUS</name>
<dbReference type="GO" id="GO:0009055">
    <property type="term" value="F:electron transfer activity"/>
    <property type="evidence" value="ECO:0007669"/>
    <property type="project" value="InterPro"/>
</dbReference>
<dbReference type="InterPro" id="IPR051395">
    <property type="entry name" value="Cytochrome_c_Peroxidase/MauG"/>
</dbReference>
<dbReference type="InterPro" id="IPR036909">
    <property type="entry name" value="Cyt_c-like_dom_sf"/>
</dbReference>
<dbReference type="EMBL" id="OB668791">
    <property type="protein sequence ID" value="CAD7234470.1"/>
    <property type="molecule type" value="Genomic_DNA"/>
</dbReference>
<proteinExistence type="inferred from homology"/>
<keyword evidence="4" id="KW-0560">Oxidoreductase</keyword>
<dbReference type="PANTHER" id="PTHR30600">
    <property type="entry name" value="CYTOCHROME C PEROXIDASE-RELATED"/>
    <property type="match status" value="1"/>
</dbReference>
<reference evidence="6" key="1">
    <citation type="submission" date="2020-11" db="EMBL/GenBank/DDBJ databases">
        <authorList>
            <person name="Tran Van P."/>
        </authorList>
    </citation>
    <scope>NUCLEOTIDE SEQUENCE</scope>
</reference>
<dbReference type="InterPro" id="IPR004852">
    <property type="entry name" value="Di-haem_cyt_c_peroxidsae"/>
</dbReference>
<comment type="similarity">
    <text evidence="3">Belongs to the cytochrome c family.</text>
</comment>
<gene>
    <name evidence="6" type="ORF">CTOB1V02_LOCUS12286</name>
</gene>
<comment type="subcellular location">
    <subcellularLocation>
        <location evidence="2">Cell envelope</location>
    </subcellularLocation>
</comment>
<dbReference type="Pfam" id="PF03150">
    <property type="entry name" value="CCP_MauG"/>
    <property type="match status" value="1"/>
</dbReference>
<comment type="function">
    <text evidence="1">Electron carrier protein. The oxidized form of the cytochrome c heme group can accept an electron from the heme group of the cytochrome c1 subunit of cytochrome reductase. Cytochrome c then transfers this electron to the cytochrome oxidase complex, the final protein carrier in the mitochondrial electron-transport chain.</text>
</comment>
<feature type="domain" description="Di-haem cytochrome c peroxidase" evidence="5">
    <location>
        <begin position="2"/>
        <end position="89"/>
    </location>
</feature>
<evidence type="ECO:0000259" key="5">
    <source>
        <dbReference type="Pfam" id="PF03150"/>
    </source>
</evidence>
<evidence type="ECO:0000313" key="6">
    <source>
        <dbReference type="EMBL" id="CAD7234470.1"/>
    </source>
</evidence>
<dbReference type="GO" id="GO:0004130">
    <property type="term" value="F:cytochrome-c peroxidase activity"/>
    <property type="evidence" value="ECO:0007669"/>
    <property type="project" value="TreeGrafter"/>
</dbReference>
<dbReference type="AlphaFoldDB" id="A0A7R8WMD5"/>
<organism evidence="6">
    <name type="scientific">Cyprideis torosa</name>
    <dbReference type="NCBI Taxonomy" id="163714"/>
    <lineage>
        <taxon>Eukaryota</taxon>
        <taxon>Metazoa</taxon>
        <taxon>Ecdysozoa</taxon>
        <taxon>Arthropoda</taxon>
        <taxon>Crustacea</taxon>
        <taxon>Oligostraca</taxon>
        <taxon>Ostracoda</taxon>
        <taxon>Podocopa</taxon>
        <taxon>Podocopida</taxon>
        <taxon>Cytherocopina</taxon>
        <taxon>Cytheroidea</taxon>
        <taxon>Cytherideidae</taxon>
        <taxon>Cyprideis</taxon>
    </lineage>
</organism>
<evidence type="ECO:0000256" key="3">
    <source>
        <dbReference type="ARBA" id="ARBA00006488"/>
    </source>
</evidence>
<accession>A0A7R8WMD5</accession>
<evidence type="ECO:0000256" key="2">
    <source>
        <dbReference type="ARBA" id="ARBA00004196"/>
    </source>
</evidence>
<dbReference type="SUPFAM" id="SSF46626">
    <property type="entry name" value="Cytochrome c"/>
    <property type="match status" value="2"/>
</dbReference>